<dbReference type="InterPro" id="IPR002470">
    <property type="entry name" value="Peptidase_S9A"/>
</dbReference>
<evidence type="ECO:0000313" key="10">
    <source>
        <dbReference type="Proteomes" id="UP001472866"/>
    </source>
</evidence>
<dbReference type="InterPro" id="IPR001375">
    <property type="entry name" value="Peptidase_S9_cat"/>
</dbReference>
<dbReference type="GO" id="GO:0004252">
    <property type="term" value="F:serine-type endopeptidase activity"/>
    <property type="evidence" value="ECO:0007669"/>
    <property type="project" value="UniProtKB-UniRule"/>
</dbReference>
<dbReference type="PRINTS" id="PR00862">
    <property type="entry name" value="PROLIGOPTASE"/>
</dbReference>
<dbReference type="EC" id="3.4.21.-" evidence="6"/>
<feature type="domain" description="Peptidase S9A N-terminal" evidence="8">
    <location>
        <begin position="48"/>
        <end position="457"/>
    </location>
</feature>
<evidence type="ECO:0000313" key="9">
    <source>
        <dbReference type="EMBL" id="WZN64271.1"/>
    </source>
</evidence>
<dbReference type="Gene3D" id="3.40.50.1820">
    <property type="entry name" value="alpha/beta hydrolase"/>
    <property type="match status" value="1"/>
</dbReference>
<evidence type="ECO:0000256" key="5">
    <source>
        <dbReference type="ARBA" id="ARBA00045448"/>
    </source>
</evidence>
<dbReference type="AlphaFoldDB" id="A0AAX4PDZ3"/>
<dbReference type="Pfam" id="PF02897">
    <property type="entry name" value="Peptidase_S9_N"/>
    <property type="match status" value="1"/>
</dbReference>
<dbReference type="Proteomes" id="UP001472866">
    <property type="component" value="Chromosome 09"/>
</dbReference>
<evidence type="ECO:0000256" key="3">
    <source>
        <dbReference type="ARBA" id="ARBA00022801"/>
    </source>
</evidence>
<reference evidence="9 10" key="1">
    <citation type="submission" date="2024-03" db="EMBL/GenBank/DDBJ databases">
        <title>Complete genome sequence of the green alga Chloropicon roscoffensis RCC1871.</title>
        <authorList>
            <person name="Lemieux C."/>
            <person name="Pombert J.-F."/>
            <person name="Otis C."/>
            <person name="Turmel M."/>
        </authorList>
    </citation>
    <scope>NUCLEOTIDE SEQUENCE [LARGE SCALE GENOMIC DNA]</scope>
    <source>
        <strain evidence="9 10">RCC1871</strain>
    </source>
</reference>
<evidence type="ECO:0000256" key="4">
    <source>
        <dbReference type="ARBA" id="ARBA00022825"/>
    </source>
</evidence>
<dbReference type="SUPFAM" id="SSF53474">
    <property type="entry name" value="alpha/beta-Hydrolases"/>
    <property type="match status" value="1"/>
</dbReference>
<evidence type="ECO:0000256" key="1">
    <source>
        <dbReference type="ARBA" id="ARBA00005228"/>
    </source>
</evidence>
<feature type="domain" description="Peptidase S9 prolyl oligopeptidase catalytic" evidence="7">
    <location>
        <begin position="539"/>
        <end position="777"/>
    </location>
</feature>
<dbReference type="Gene3D" id="2.130.10.120">
    <property type="entry name" value="Prolyl oligopeptidase, N-terminal domain"/>
    <property type="match status" value="1"/>
</dbReference>
<keyword evidence="10" id="KW-1185">Reference proteome</keyword>
<dbReference type="EMBL" id="CP151509">
    <property type="protein sequence ID" value="WZN64271.1"/>
    <property type="molecule type" value="Genomic_DNA"/>
</dbReference>
<dbReference type="InterPro" id="IPR051543">
    <property type="entry name" value="Serine_Peptidase_S9A"/>
</dbReference>
<dbReference type="InterPro" id="IPR029058">
    <property type="entry name" value="AB_hydrolase_fold"/>
</dbReference>
<dbReference type="InterPro" id="IPR023302">
    <property type="entry name" value="Pept_S9A_N"/>
</dbReference>
<dbReference type="SUPFAM" id="SSF50993">
    <property type="entry name" value="Peptidase/esterase 'gauge' domain"/>
    <property type="match status" value="1"/>
</dbReference>
<organism evidence="9 10">
    <name type="scientific">Chloropicon roscoffensis</name>
    <dbReference type="NCBI Taxonomy" id="1461544"/>
    <lineage>
        <taxon>Eukaryota</taxon>
        <taxon>Viridiplantae</taxon>
        <taxon>Chlorophyta</taxon>
        <taxon>Chloropicophyceae</taxon>
        <taxon>Chloropicales</taxon>
        <taxon>Chloropicaceae</taxon>
        <taxon>Chloropicon</taxon>
    </lineage>
</organism>
<evidence type="ECO:0000259" key="7">
    <source>
        <dbReference type="Pfam" id="PF00326"/>
    </source>
</evidence>
<evidence type="ECO:0000259" key="8">
    <source>
        <dbReference type="Pfam" id="PF02897"/>
    </source>
</evidence>
<evidence type="ECO:0000256" key="2">
    <source>
        <dbReference type="ARBA" id="ARBA00022670"/>
    </source>
</evidence>
<evidence type="ECO:0000256" key="6">
    <source>
        <dbReference type="RuleBase" id="RU368024"/>
    </source>
</evidence>
<proteinExistence type="inferred from homology"/>
<keyword evidence="4 6" id="KW-0720">Serine protease</keyword>
<dbReference type="PANTHER" id="PTHR11757">
    <property type="entry name" value="PROTEASE FAMILY S9A OLIGOPEPTIDASE"/>
    <property type="match status" value="1"/>
</dbReference>
<dbReference type="GO" id="GO:0004177">
    <property type="term" value="F:aminopeptidase activity"/>
    <property type="evidence" value="ECO:0007669"/>
    <property type="project" value="UniProtKB-KW"/>
</dbReference>
<dbReference type="Pfam" id="PF00326">
    <property type="entry name" value="Peptidase_S9"/>
    <property type="match status" value="1"/>
</dbReference>
<name>A0AAX4PDZ3_9CHLO</name>
<dbReference type="PANTHER" id="PTHR11757:SF19">
    <property type="entry name" value="PROLYL ENDOPEPTIDASE-LIKE"/>
    <property type="match status" value="1"/>
</dbReference>
<keyword evidence="2 6" id="KW-0645">Protease</keyword>
<comment type="similarity">
    <text evidence="1 6">Belongs to the peptidase S9A family.</text>
</comment>
<keyword evidence="3 6" id="KW-0378">Hydrolase</keyword>
<protein>
    <recommendedName>
        <fullName evidence="6">Prolyl endopeptidase</fullName>
        <ecNumber evidence="6">3.4.21.-</ecNumber>
    </recommendedName>
</protein>
<sequence>MISGRAACVRTMSAFPRPPARVPHQVKYGVVEGENRGSVKEALFDPAVTRTDPYFWLRDDDRKSEKVIDYLKEENDYCKSATEHIESFSSEIYLEMKSHLKETDQEVPWKVGSLGWRYFTRTIEGKSYKLHCRTMSESNAEEDLQGDGVEVVLDENEVAKGLAHCDVGCVTPSPSGRLVAYSVDSTGYETYKVYLRDLEAKALVENEVIEETTGDVTWGLDDSVVFYSKQDKAHRPHQLWCRVRGEGGEASDQLLFQEDDERFWLGSWKSRSGKILFCGCRSKETTEVWMIDLAAAHEAVESSGGAVDLKAFLKIVSPRDQGTIYKVDHAEAENHLVFVTNAWGKQEFTLCAAPVDKPSKENWFEMESFKYDPAKYLLGAYCFKDFVVVSGREGGLTRLWILRLSLGSGKLDVSSCQRVEFDEEAYEVNFSARNKVFDADEFRVIYSSMVTPDSTMMISSSGVATPIKVEEVPHYDPSMYATLRLEAPARDGTMIPLSVVFKKNDDFVEGGDLKAQFMSRRRPTYLYGYGSYGACMDPSFGMSRLPLLDRGMAYVIAHIRGGSELGRKWYQTEGKYLAKCNTFDDFIDCGKFLKEHVASSIAIEGRSAGGLLIGASMNRAPPGLFDVAVAGVPFVDVMTTMCDPSIPLTVIEWEEWGNPNEPKYHDYILGYSPIDNVGAESSAQAGSEKSGVQDYPALLITAGLHDPRVAYWEPAKWMATMRHTLAEAKAAGADIRKEPLLLLKTDLTSGHFSASDRYKWLKERSFDYAFVLDQLGMTPKAKI</sequence>
<dbReference type="GO" id="GO:0006508">
    <property type="term" value="P:proteolysis"/>
    <property type="evidence" value="ECO:0007669"/>
    <property type="project" value="UniProtKB-KW"/>
</dbReference>
<accession>A0AAX4PDZ3</accession>
<keyword evidence="9" id="KW-0031">Aminopeptidase</keyword>
<comment type="function">
    <text evidence="5">Serine peptidase whose precise substrate specificity remains unclear. Does not cleave peptides after a arginine or lysine residue. Regulates trans-Golgi network morphology and sorting by regulating the membrane binding of the AP-1 complex. May play a role in the regulation of synaptic vesicle exocytosis.</text>
</comment>
<gene>
    <name evidence="9" type="ORF">HKI87_09g58260</name>
</gene>